<name>A0A938BU46_UNCW3</name>
<keyword evidence="1" id="KW-0732">Signal</keyword>
<dbReference type="InterPro" id="IPR013211">
    <property type="entry name" value="LVIVD"/>
</dbReference>
<dbReference type="Proteomes" id="UP000779900">
    <property type="component" value="Unassembled WGS sequence"/>
</dbReference>
<evidence type="ECO:0000313" key="3">
    <source>
        <dbReference type="Proteomes" id="UP000779900"/>
    </source>
</evidence>
<dbReference type="EMBL" id="VGIR01000107">
    <property type="protein sequence ID" value="MBM3332609.1"/>
    <property type="molecule type" value="Genomic_DNA"/>
</dbReference>
<proteinExistence type="predicted"/>
<feature type="chain" id="PRO_5037390064" description="LVIVD repeat protein" evidence="1">
    <location>
        <begin position="29"/>
        <end position="514"/>
    </location>
</feature>
<protein>
    <recommendedName>
        <fullName evidence="4">LVIVD repeat protein</fullName>
    </recommendedName>
</protein>
<gene>
    <name evidence="2" type="ORF">FJY68_12320</name>
</gene>
<evidence type="ECO:0008006" key="4">
    <source>
        <dbReference type="Google" id="ProtNLM"/>
    </source>
</evidence>
<dbReference type="AlphaFoldDB" id="A0A938BU46"/>
<sequence length="514" mass="55530">MTRLRWCILLVLGTAAAFGSGLSFEEQAAVQESLRYLPPNIRSYYMERAGFDMWPSAQARPESTGLRLVGKWGAGPSYRVTGRDSIIYLSRGSQVAIINYADTANPIVLGYIEAPGLVAKSVLVGNRLCVSSGYIETFDVSDAANPVKLGSVLARAPAIDVVDTMVYTLYRDSFKVFSFADPANPRLLGACRDSGYDLSVCNGYAYVAHDYGLFVLDVRDPSNPHRIASLGFGTLNVRARGNICCATVYNGQSSEIAFKILDVRNPASPVPLATVDSCGGYDIYLRDTLAFLSGYYVAGHGFRILDISDSTHPTTIGSCATADVGNGVWANPSRSLAFVADDFGGLVTISIADMHEPAVRGAMLKAGISYSVAIQGRYAYVAQSGLGLKILDVADPRFPTEVGSVDSTRDVIASSVAVRDSFAFIGWVTHPWLRLADVSDPRNPRKVAACDLFNPAEDMVWRDSLLYVAEIARLQVVNVARPRQAVLIGTCVVGDLHQAGLWLQNDLLRRALNV</sequence>
<feature type="signal peptide" evidence="1">
    <location>
        <begin position="1"/>
        <end position="28"/>
    </location>
</feature>
<evidence type="ECO:0000256" key="1">
    <source>
        <dbReference type="SAM" id="SignalP"/>
    </source>
</evidence>
<reference evidence="2" key="1">
    <citation type="submission" date="2019-03" db="EMBL/GenBank/DDBJ databases">
        <title>Lake Tanganyika Metagenome-Assembled Genomes (MAGs).</title>
        <authorList>
            <person name="Tran P."/>
        </authorList>
    </citation>
    <scope>NUCLEOTIDE SEQUENCE</scope>
    <source>
        <strain evidence="2">K_DeepCast_150m_m2_040</strain>
    </source>
</reference>
<accession>A0A938BU46</accession>
<dbReference type="Pfam" id="PF08309">
    <property type="entry name" value="LVIVD"/>
    <property type="match status" value="3"/>
</dbReference>
<organism evidence="2 3">
    <name type="scientific">candidate division WOR-3 bacterium</name>
    <dbReference type="NCBI Taxonomy" id="2052148"/>
    <lineage>
        <taxon>Bacteria</taxon>
        <taxon>Bacteria division WOR-3</taxon>
    </lineage>
</organism>
<evidence type="ECO:0000313" key="2">
    <source>
        <dbReference type="EMBL" id="MBM3332609.1"/>
    </source>
</evidence>
<comment type="caution">
    <text evidence="2">The sequence shown here is derived from an EMBL/GenBank/DDBJ whole genome shotgun (WGS) entry which is preliminary data.</text>
</comment>